<dbReference type="InterPro" id="IPR036691">
    <property type="entry name" value="Endo/exonu/phosph_ase_sf"/>
</dbReference>
<dbReference type="EMBL" id="VUJU01006375">
    <property type="protein sequence ID" value="KAF0748692.1"/>
    <property type="molecule type" value="Genomic_DNA"/>
</dbReference>
<feature type="compositionally biased region" description="Basic residues" evidence="1">
    <location>
        <begin position="620"/>
        <end position="629"/>
    </location>
</feature>
<feature type="domain" description="Endonuclease/exonuclease/phosphatase" evidence="2">
    <location>
        <begin position="75"/>
        <end position="187"/>
    </location>
</feature>
<dbReference type="Pfam" id="PF14529">
    <property type="entry name" value="Exo_endo_phos_2"/>
    <property type="match status" value="1"/>
</dbReference>
<evidence type="ECO:0000259" key="2">
    <source>
        <dbReference type="Pfam" id="PF14529"/>
    </source>
</evidence>
<sequence>MTLFIQWNINGFYKRSETNLKNNPQQVSKVTPNRCSQASGGVATFIKDTIDSENVPIISDLEAIATLVKFNKPLCICNIYIPDSKILTKQQLKNIIKQLPKPFVLLGDFNSRNTSWGCNYTDHRGHIVEEFLEEETLILLNNNEPTRHNVSNGNFSTIDLTISSINSTTLFDWKVLPAYSDSEHWPIEIQYQSHPEGKKCSTKWNLKNPIWELFSEKIEFELNQNLLDLNAYVNQLEMDTIVRKFTDIIIEAANLSIGLKTSKNLFHGGTKNPNRSRLKSQTLTNKPFLNDKLLASNKQLTQTNKFNFTTTYQAITQPTSNSSINNFQGKSFAETTANSYTPKIEQAIVMNSVDGIKRIKQIQYIIALNKITDATNIISASCISNNRQQIANDIINKHSAIYIDNIEISIRKLINPSKRIIISNVYPTIPNNIIIEVLVNLDIKITFPITALKAGFQLDQFAHITSFRRQLYINPEDFSKLPGSIAITSDNTTYRIFITDDTVTCFLCKRKGHVLSSCKTSLYQKYGHPINDDSTILSSYYPSSEITPNIKETPNQVNDTTMLNINYTNISEPQDHQVIKKRPAPKSTCPSSTLSPLPSSFNMETQDIQQGKNKTTKEKKITKKTKIRSRSSSSTLGSNATNIQNLIEQIRPILTDRSIKTKITKLSNLLFQRNLPKTKTKKKK</sequence>
<evidence type="ECO:0000256" key="1">
    <source>
        <dbReference type="SAM" id="MobiDB-lite"/>
    </source>
</evidence>
<protein>
    <submittedName>
        <fullName evidence="3">Putative RNA-directed DNA polymerase from transposon BS</fullName>
    </submittedName>
</protein>
<dbReference type="SUPFAM" id="SSF56219">
    <property type="entry name" value="DNase I-like"/>
    <property type="match status" value="1"/>
</dbReference>
<organism evidence="3 4">
    <name type="scientific">Aphis craccivora</name>
    <name type="common">Cowpea aphid</name>
    <dbReference type="NCBI Taxonomy" id="307492"/>
    <lineage>
        <taxon>Eukaryota</taxon>
        <taxon>Metazoa</taxon>
        <taxon>Ecdysozoa</taxon>
        <taxon>Arthropoda</taxon>
        <taxon>Hexapoda</taxon>
        <taxon>Insecta</taxon>
        <taxon>Pterygota</taxon>
        <taxon>Neoptera</taxon>
        <taxon>Paraneoptera</taxon>
        <taxon>Hemiptera</taxon>
        <taxon>Sternorrhyncha</taxon>
        <taxon>Aphidomorpha</taxon>
        <taxon>Aphidoidea</taxon>
        <taxon>Aphididae</taxon>
        <taxon>Aphidini</taxon>
        <taxon>Aphis</taxon>
        <taxon>Aphis</taxon>
    </lineage>
</organism>
<comment type="caution">
    <text evidence="3">The sequence shown here is derived from an EMBL/GenBank/DDBJ whole genome shotgun (WGS) entry which is preliminary data.</text>
</comment>
<reference evidence="3 4" key="1">
    <citation type="submission" date="2019-08" db="EMBL/GenBank/DDBJ databases">
        <title>Whole genome of Aphis craccivora.</title>
        <authorList>
            <person name="Voronova N.V."/>
            <person name="Shulinski R.S."/>
            <person name="Bandarenka Y.V."/>
            <person name="Zhorov D.G."/>
            <person name="Warner D."/>
        </authorList>
    </citation>
    <scope>NUCLEOTIDE SEQUENCE [LARGE SCALE GENOMIC DNA]</scope>
    <source>
        <strain evidence="3">180601</strain>
        <tissue evidence="3">Whole Body</tissue>
    </source>
</reference>
<proteinExistence type="predicted"/>
<feature type="region of interest" description="Disordered" evidence="1">
    <location>
        <begin position="574"/>
        <end position="638"/>
    </location>
</feature>
<feature type="compositionally biased region" description="Low complexity" evidence="1">
    <location>
        <begin position="587"/>
        <end position="600"/>
    </location>
</feature>
<evidence type="ECO:0000313" key="3">
    <source>
        <dbReference type="EMBL" id="KAF0748692.1"/>
    </source>
</evidence>
<gene>
    <name evidence="3" type="ORF">FWK35_00016935</name>
</gene>
<name>A0A6G0Y461_APHCR</name>
<keyword evidence="4" id="KW-1185">Reference proteome</keyword>
<dbReference type="Gene3D" id="3.60.10.10">
    <property type="entry name" value="Endonuclease/exonuclease/phosphatase"/>
    <property type="match status" value="1"/>
</dbReference>
<keyword evidence="3" id="KW-0695">RNA-directed DNA polymerase</keyword>
<dbReference type="InterPro" id="IPR005135">
    <property type="entry name" value="Endo/exonuclease/phosphatase"/>
</dbReference>
<dbReference type="PANTHER" id="PTHR33273">
    <property type="entry name" value="DOMAIN-CONTAINING PROTEIN, PUTATIVE-RELATED"/>
    <property type="match status" value="1"/>
</dbReference>
<keyword evidence="3" id="KW-0548">Nucleotidyltransferase</keyword>
<dbReference type="AlphaFoldDB" id="A0A6G0Y461"/>
<keyword evidence="3" id="KW-0808">Transferase</keyword>
<accession>A0A6G0Y461</accession>
<dbReference type="PANTHER" id="PTHR33273:SF4">
    <property type="entry name" value="ENDONUCLEASE_EXONUCLEASE_PHOSPHATASE DOMAIN-CONTAINING PROTEIN"/>
    <property type="match status" value="1"/>
</dbReference>
<feature type="compositionally biased region" description="Polar residues" evidence="1">
    <location>
        <begin position="601"/>
        <end position="613"/>
    </location>
</feature>
<dbReference type="Proteomes" id="UP000478052">
    <property type="component" value="Unassembled WGS sequence"/>
</dbReference>
<dbReference type="GO" id="GO:0003964">
    <property type="term" value="F:RNA-directed DNA polymerase activity"/>
    <property type="evidence" value="ECO:0007669"/>
    <property type="project" value="UniProtKB-KW"/>
</dbReference>
<evidence type="ECO:0000313" key="4">
    <source>
        <dbReference type="Proteomes" id="UP000478052"/>
    </source>
</evidence>